<dbReference type="AlphaFoldDB" id="A0A507CS83"/>
<dbReference type="VEuPathDB" id="FungiDB:SeMB42_g05314"/>
<gene>
    <name evidence="1" type="ORF">SeMB42_g05314</name>
</gene>
<evidence type="ECO:0000313" key="1">
    <source>
        <dbReference type="EMBL" id="TPX42013.1"/>
    </source>
</evidence>
<proteinExistence type="predicted"/>
<dbReference type="Proteomes" id="UP000317494">
    <property type="component" value="Unassembled WGS sequence"/>
</dbReference>
<dbReference type="EMBL" id="QEAN01000248">
    <property type="protein sequence ID" value="TPX42013.1"/>
    <property type="molecule type" value="Genomic_DNA"/>
</dbReference>
<reference evidence="1 2" key="1">
    <citation type="journal article" date="2019" name="Sci. Rep.">
        <title>Comparative genomics of chytrid fungi reveal insights into the obligate biotrophic and pathogenic lifestyle of Synchytrium endobioticum.</title>
        <authorList>
            <person name="van de Vossenberg B.T.L.H."/>
            <person name="Warris S."/>
            <person name="Nguyen H.D.T."/>
            <person name="van Gent-Pelzer M.P.E."/>
            <person name="Joly D.L."/>
            <person name="van de Geest H.C."/>
            <person name="Bonants P.J.M."/>
            <person name="Smith D.S."/>
            <person name="Levesque C.A."/>
            <person name="van der Lee T.A.J."/>
        </authorList>
    </citation>
    <scope>NUCLEOTIDE SEQUENCE [LARGE SCALE GENOMIC DNA]</scope>
    <source>
        <strain evidence="1 2">MB42</strain>
    </source>
</reference>
<name>A0A507CS83_9FUNG</name>
<keyword evidence="2" id="KW-1185">Reference proteome</keyword>
<protein>
    <submittedName>
        <fullName evidence="1">Uncharacterized protein</fullName>
    </submittedName>
</protein>
<sequence>MDSRMRILQKCPCCGRDVLAAENMVNILLSCLHTGPKEYLFPPEKTYAQEESRNSIGRLKTRDKFTQFL</sequence>
<accession>A0A507CS83</accession>
<comment type="caution">
    <text evidence="1">The sequence shown here is derived from an EMBL/GenBank/DDBJ whole genome shotgun (WGS) entry which is preliminary data.</text>
</comment>
<evidence type="ECO:0000313" key="2">
    <source>
        <dbReference type="Proteomes" id="UP000317494"/>
    </source>
</evidence>
<organism evidence="1 2">
    <name type="scientific">Synchytrium endobioticum</name>
    <dbReference type="NCBI Taxonomy" id="286115"/>
    <lineage>
        <taxon>Eukaryota</taxon>
        <taxon>Fungi</taxon>
        <taxon>Fungi incertae sedis</taxon>
        <taxon>Chytridiomycota</taxon>
        <taxon>Chytridiomycota incertae sedis</taxon>
        <taxon>Chytridiomycetes</taxon>
        <taxon>Synchytriales</taxon>
        <taxon>Synchytriaceae</taxon>
        <taxon>Synchytrium</taxon>
    </lineage>
</organism>